<evidence type="ECO:0000313" key="1">
    <source>
        <dbReference type="EMBL" id="MQM04004.1"/>
    </source>
</evidence>
<organism evidence="1 2">
    <name type="scientific">Colocasia esculenta</name>
    <name type="common">Wild taro</name>
    <name type="synonym">Arum esculentum</name>
    <dbReference type="NCBI Taxonomy" id="4460"/>
    <lineage>
        <taxon>Eukaryota</taxon>
        <taxon>Viridiplantae</taxon>
        <taxon>Streptophyta</taxon>
        <taxon>Embryophyta</taxon>
        <taxon>Tracheophyta</taxon>
        <taxon>Spermatophyta</taxon>
        <taxon>Magnoliopsida</taxon>
        <taxon>Liliopsida</taxon>
        <taxon>Araceae</taxon>
        <taxon>Aroideae</taxon>
        <taxon>Colocasieae</taxon>
        <taxon>Colocasia</taxon>
    </lineage>
</organism>
<name>A0A843WIV7_COLES</name>
<accession>A0A843WIV7</accession>
<protein>
    <submittedName>
        <fullName evidence="1">Uncharacterized protein</fullName>
    </submittedName>
</protein>
<dbReference type="EMBL" id="NMUH01003136">
    <property type="protein sequence ID" value="MQM04004.1"/>
    <property type="molecule type" value="Genomic_DNA"/>
</dbReference>
<dbReference type="Proteomes" id="UP000652761">
    <property type="component" value="Unassembled WGS sequence"/>
</dbReference>
<evidence type="ECO:0000313" key="2">
    <source>
        <dbReference type="Proteomes" id="UP000652761"/>
    </source>
</evidence>
<comment type="caution">
    <text evidence="1">The sequence shown here is derived from an EMBL/GenBank/DDBJ whole genome shotgun (WGS) entry which is preliminary data.</text>
</comment>
<reference evidence="1" key="1">
    <citation type="submission" date="2017-07" db="EMBL/GenBank/DDBJ databases">
        <title>Taro Niue Genome Assembly and Annotation.</title>
        <authorList>
            <person name="Atibalentja N."/>
            <person name="Keating K."/>
            <person name="Fields C.J."/>
        </authorList>
    </citation>
    <scope>NUCLEOTIDE SEQUENCE</scope>
    <source>
        <strain evidence="1">Niue_2</strain>
        <tissue evidence="1">Leaf</tissue>
    </source>
</reference>
<gene>
    <name evidence="1" type="ORF">Taro_036792</name>
</gene>
<keyword evidence="2" id="KW-1185">Reference proteome</keyword>
<proteinExistence type="predicted"/>
<sequence>MKLRRPRQELDGKLAAINILSWRQHSVPLTPVGGNTLAAKFFRLWLLVVGVVLRLEMTSRGVRTGVSSRPQHPRVLQYFLHHSLWTMVYSCKVWFRRCRPRLTLRRHCRLSYRLKLRLLLQFLRRMAMVVRPSWRDSRGWLRPLLRGRVSHC</sequence>
<dbReference type="AlphaFoldDB" id="A0A843WIV7"/>